<name>A0A6M3LQN1_9ZZZZ</name>
<evidence type="ECO:0000313" key="1">
    <source>
        <dbReference type="EMBL" id="QJA71080.1"/>
    </source>
</evidence>
<accession>A0A6M3LQN1</accession>
<organism evidence="2">
    <name type="scientific">viral metagenome</name>
    <dbReference type="NCBI Taxonomy" id="1070528"/>
    <lineage>
        <taxon>unclassified sequences</taxon>
        <taxon>metagenomes</taxon>
        <taxon>organismal metagenomes</taxon>
    </lineage>
</organism>
<dbReference type="EMBL" id="MT143291">
    <property type="protein sequence ID" value="QJA95168.1"/>
    <property type="molecule type" value="Genomic_DNA"/>
</dbReference>
<sequence>MDFIEIGGSRTIDGLRLMIGAAFGENGYLDTRLVEVPIALLIIEVAKIAEDRDEWFPCGKWATIQAIQGRVENELKTLF</sequence>
<proteinExistence type="predicted"/>
<gene>
    <name evidence="1" type="ORF">MM415A03384_0002</name>
    <name evidence="2" type="ORF">MM415B05570_0007</name>
</gene>
<dbReference type="EMBL" id="MT141845">
    <property type="protein sequence ID" value="QJA71080.1"/>
    <property type="molecule type" value="Genomic_DNA"/>
</dbReference>
<protein>
    <submittedName>
        <fullName evidence="2">Uncharacterized protein</fullName>
    </submittedName>
</protein>
<reference evidence="2" key="1">
    <citation type="submission" date="2020-03" db="EMBL/GenBank/DDBJ databases">
        <title>The deep terrestrial virosphere.</title>
        <authorList>
            <person name="Holmfeldt K."/>
            <person name="Nilsson E."/>
            <person name="Simone D."/>
            <person name="Lopez-Fernandez M."/>
            <person name="Wu X."/>
            <person name="de Brujin I."/>
            <person name="Lundin D."/>
            <person name="Andersson A."/>
            <person name="Bertilsson S."/>
            <person name="Dopson M."/>
        </authorList>
    </citation>
    <scope>NUCLEOTIDE SEQUENCE</scope>
    <source>
        <strain evidence="1">MM415A03384</strain>
        <strain evidence="2">MM415B05570</strain>
    </source>
</reference>
<dbReference type="AlphaFoldDB" id="A0A6M3LQN1"/>
<evidence type="ECO:0000313" key="2">
    <source>
        <dbReference type="EMBL" id="QJA95168.1"/>
    </source>
</evidence>